<dbReference type="InterPro" id="IPR043162">
    <property type="entry name" value="DOCK_C_lobe_C"/>
</dbReference>
<evidence type="ECO:0000259" key="7">
    <source>
        <dbReference type="PROSITE" id="PS51650"/>
    </source>
</evidence>
<evidence type="ECO:0000259" key="8">
    <source>
        <dbReference type="PROSITE" id="PS51651"/>
    </source>
</evidence>
<dbReference type="Pfam" id="PF06920">
    <property type="entry name" value="DHR-2_Lobe_A"/>
    <property type="match status" value="1"/>
</dbReference>
<gene>
    <name evidence="9" type="primary">DOCK3</name>
    <name evidence="9" type="synonym">LOC100707136</name>
</gene>
<dbReference type="Pfam" id="PF14429">
    <property type="entry name" value="DOCK-C2"/>
    <property type="match status" value="1"/>
</dbReference>
<dbReference type="GO" id="GO:0005085">
    <property type="term" value="F:guanyl-nucleotide exchange factor activity"/>
    <property type="evidence" value="ECO:0007669"/>
    <property type="project" value="UniProtKB-KW"/>
</dbReference>
<dbReference type="FunFam" id="2.60.40.150:FF:000045">
    <property type="entry name" value="Dedicator of cytokinesis protein 4"/>
    <property type="match status" value="1"/>
</dbReference>
<dbReference type="Gene3D" id="1.20.58.740">
    <property type="match status" value="1"/>
</dbReference>
<dbReference type="GO" id="GO:0007264">
    <property type="term" value="P:small GTPase-mediated signal transduction"/>
    <property type="evidence" value="ECO:0007669"/>
    <property type="project" value="InterPro"/>
</dbReference>
<dbReference type="InterPro" id="IPR043161">
    <property type="entry name" value="DOCK_C_lobe_A"/>
</dbReference>
<feature type="domain" description="C2 DOCK-type" evidence="7">
    <location>
        <begin position="364"/>
        <end position="542"/>
    </location>
</feature>
<dbReference type="Gene3D" id="1.25.40.410">
    <property type="match status" value="1"/>
</dbReference>
<feature type="domain" description="DOCKER" evidence="8">
    <location>
        <begin position="1134"/>
        <end position="1540"/>
    </location>
</feature>
<evidence type="ECO:0000256" key="5">
    <source>
        <dbReference type="PROSITE-ProRule" id="PRU00983"/>
    </source>
</evidence>
<organism evidence="9 10">
    <name type="scientific">Oreochromis niloticus</name>
    <name type="common">Nile tilapia</name>
    <name type="synonym">Tilapia nilotica</name>
    <dbReference type="NCBI Taxonomy" id="8128"/>
    <lineage>
        <taxon>Eukaryota</taxon>
        <taxon>Metazoa</taxon>
        <taxon>Chordata</taxon>
        <taxon>Craniata</taxon>
        <taxon>Vertebrata</taxon>
        <taxon>Euteleostomi</taxon>
        <taxon>Actinopterygii</taxon>
        <taxon>Neopterygii</taxon>
        <taxon>Teleostei</taxon>
        <taxon>Neoteleostei</taxon>
        <taxon>Acanthomorphata</taxon>
        <taxon>Ovalentaria</taxon>
        <taxon>Cichlomorphae</taxon>
        <taxon>Cichliformes</taxon>
        <taxon>Cichlidae</taxon>
        <taxon>African cichlids</taxon>
        <taxon>Pseudocrenilabrinae</taxon>
        <taxon>Oreochromini</taxon>
        <taxon>Oreochromis</taxon>
    </lineage>
</organism>
<reference evidence="9" key="2">
    <citation type="submission" date="2025-08" db="UniProtKB">
        <authorList>
            <consortium name="Ensembl"/>
        </authorList>
    </citation>
    <scope>IDENTIFICATION</scope>
</reference>
<dbReference type="GO" id="GO:0005737">
    <property type="term" value="C:cytoplasm"/>
    <property type="evidence" value="ECO:0007669"/>
    <property type="project" value="UniProtKB-SubCell"/>
</dbReference>
<dbReference type="Pfam" id="PF23554">
    <property type="entry name" value="TPR_DOCK"/>
    <property type="match status" value="1"/>
</dbReference>
<dbReference type="InterPro" id="IPR026791">
    <property type="entry name" value="DOCK"/>
</dbReference>
<dbReference type="CDD" id="cd08695">
    <property type="entry name" value="C2_Dock-B"/>
    <property type="match status" value="1"/>
</dbReference>
<dbReference type="SUPFAM" id="SSF48371">
    <property type="entry name" value="ARM repeat"/>
    <property type="match status" value="1"/>
</dbReference>
<dbReference type="PANTHER" id="PTHR45653">
    <property type="entry name" value="DEDICATOR OF CYTOKINESIS"/>
    <property type="match status" value="1"/>
</dbReference>
<dbReference type="FunFam" id="1.25.40.410:FF:000003">
    <property type="entry name" value="Dedicator of cytokinesis protein 4"/>
    <property type="match status" value="1"/>
</dbReference>
<dbReference type="Ensembl" id="ENSONIT00000053818.1">
    <property type="protein sequence ID" value="ENSONIP00000063911.1"/>
    <property type="gene ID" value="ENSONIG00000004468.2"/>
</dbReference>
<evidence type="ECO:0000313" key="9">
    <source>
        <dbReference type="Ensembl" id="ENSONIP00000063911.1"/>
    </source>
</evidence>
<dbReference type="InterPro" id="IPR027357">
    <property type="entry name" value="DOCKER_dom"/>
</dbReference>
<comment type="similarity">
    <text evidence="5">Belongs to the DOCK family.</text>
</comment>
<comment type="subcellular location">
    <subcellularLocation>
        <location evidence="1">Cytoplasm</location>
    </subcellularLocation>
</comment>
<dbReference type="PROSITE" id="PS51650">
    <property type="entry name" value="C2_DOCK"/>
    <property type="match status" value="1"/>
</dbReference>
<accession>A0A669DYN1</accession>
<evidence type="ECO:0000313" key="10">
    <source>
        <dbReference type="Proteomes" id="UP000005207"/>
    </source>
</evidence>
<feature type="compositionally biased region" description="Polar residues" evidence="6">
    <location>
        <begin position="1577"/>
        <end position="1587"/>
    </location>
</feature>
<dbReference type="InterPro" id="IPR032376">
    <property type="entry name" value="DOCK_N"/>
</dbReference>
<evidence type="ECO:0000256" key="2">
    <source>
        <dbReference type="ARBA" id="ARBA00022490"/>
    </source>
</evidence>
<name>A0A669DYN1_ORENI</name>
<keyword evidence="10" id="KW-1185">Reference proteome</keyword>
<evidence type="ECO:0000256" key="3">
    <source>
        <dbReference type="ARBA" id="ARBA00022553"/>
    </source>
</evidence>
<dbReference type="Gene3D" id="2.30.30.40">
    <property type="entry name" value="SH3 Domains"/>
    <property type="match status" value="1"/>
</dbReference>
<dbReference type="GeneTree" id="ENSGT00940000155514"/>
<dbReference type="InterPro" id="IPR042455">
    <property type="entry name" value="DOCK_N_sub1"/>
</dbReference>
<keyword evidence="3" id="KW-0597">Phosphoprotein</keyword>
<keyword evidence="2" id="KW-0963">Cytoplasm</keyword>
<dbReference type="Pfam" id="PF20422">
    <property type="entry name" value="DHR-2_Lobe_B"/>
    <property type="match status" value="1"/>
</dbReference>
<dbReference type="InterPro" id="IPR046769">
    <property type="entry name" value="DOCKER_Lobe_A"/>
</dbReference>
<dbReference type="GO" id="GO:0005886">
    <property type="term" value="C:plasma membrane"/>
    <property type="evidence" value="ECO:0007669"/>
    <property type="project" value="TreeGrafter"/>
</dbReference>
<dbReference type="Proteomes" id="UP000005207">
    <property type="component" value="Linkage group LG5"/>
</dbReference>
<dbReference type="FunFam" id="1.20.1270.350:FF:000001">
    <property type="entry name" value="dedicator of cytokinesis protein 4"/>
    <property type="match status" value="1"/>
</dbReference>
<dbReference type="Pfam" id="PF16172">
    <property type="entry name" value="DOCK_N"/>
    <property type="match status" value="2"/>
</dbReference>
<evidence type="ECO:0000256" key="6">
    <source>
        <dbReference type="SAM" id="MobiDB-lite"/>
    </source>
</evidence>
<dbReference type="InterPro" id="IPR046773">
    <property type="entry name" value="DOCKER_Lobe_C"/>
</dbReference>
<dbReference type="InterPro" id="IPR016024">
    <property type="entry name" value="ARM-type_fold"/>
</dbReference>
<reference evidence="10" key="1">
    <citation type="submission" date="2012-01" db="EMBL/GenBank/DDBJ databases">
        <title>The Genome Sequence of Oreochromis niloticus (Nile Tilapia).</title>
        <authorList>
            <consortium name="Broad Institute Genome Assembly Team"/>
            <consortium name="Broad Institute Sequencing Platform"/>
            <person name="Di Palma F."/>
            <person name="Johnson J."/>
            <person name="Lander E.S."/>
            <person name="Lindblad-Toh K."/>
        </authorList>
    </citation>
    <scope>NUCLEOTIDE SEQUENCE [LARGE SCALE GENOMIC DNA]</scope>
</reference>
<keyword evidence="4" id="KW-0344">Guanine-nucleotide releasing factor</keyword>
<evidence type="ECO:0000256" key="4">
    <source>
        <dbReference type="ARBA" id="ARBA00022658"/>
    </source>
</evidence>
<sequence>YWVYWIICNFRGSVTQGLALEVGETVQILEKCEGKGVFPASYVHLKKAIVTNRGPHETVVPLEDPIVTEVTSTLQEWALLWKQLYVKHKVDLFYKVRHVMMELIDLRRQLLSGHLTQDQSRDVKRHITVRLDWGNEHLGLDLVPRKEFEMVDEDQISVSDLYKMVRHTCSHTGFMTALMDTISFLLKLTKVAVDCVFSEKFMVRLNKNGGPKNPEKVDRLCALFTVTTAHTHTHTHTHTRRMLLNDSKKGPPHIQYRRPYGCAVLAMSDVLQTISELKEEKDFVLKVYTCNNENEWYQIHENIIRKSSTKYTAPSTNYGLIISLQLLRGDMEQVRRENPLIFSRGVAITRKLGFPDVIMPGDIRNDLYLTLERGDFERGGKSVQKNIEVTIYVLYADGEILKDCISLGSGEPNVPEHRSFVLYHNNSPRWSEVIKLPIPIDRFRGSHLRFEFRHCSTKDKGEKKLFGFAFTPLMREDGTTLSDESHELYVYKCDENTTFSNHALYLGLPCCKEDFNSCPNIPSSLIFQRSMKETFWISTQLSSTKLTQNVDLLALLKWKAHPDRVMDILGRLRHVSGEEIVKFLQDILDTLFSILDDNTDKYGPLVFQSLVFIINLLRDSKYYHFRPVMDTYIQKHFAGALAYKELIRCLKWYMDRSAEVVRQDHIQEAMRALEYLFKFIIQSRILYSRATCGMEEEQFRTSIQELFQSIRFVLSLDSRNSETLIFTQAALLNSFPAIFDELLQMFTVQEVAEFVRGTLGSMPSTVHIGQSMDVVKLQSIARTVDSQLFSFPESRRILLPVVLHHIHLHLRQQKELLICSGILSSIFSIIKTSSLDTSVQEEVEMMVESLLDVLLQTLLSIMSKSQSQEAVRGQRCPQCTGEYVSCLLSLLRQMTDIHFQHLMENFQSKDELKEFLLKLLCVFRNLMKLSIFPRDWNIMRLLTSNLAVLYINQPSLQLENLSPAKRKKVLDKYGDMRVMMTYELFSMWQNLGENKIHFIPGMIGPFLGVTLVPQVEVRNIMIPIFHDMMDWEQRKNGNFKQVEAELIDKLDSLVSEGKGDENYRELFGLLTQLFGPYPSLLEKIEQETWRETGISFVTSVTRLMERLLDYRYSKCINTGSASVVCFVSSQNFYKSEINKEEMYIRYIHKLCDMHLQAENYTEAAFTLLLYWELLQWDERPLKEFLHYPAQTEWHRKEGLCRKVIHYFNKGKCWEYGIPLCRELAFQYESLYDYQSLSWIRVSLNNTYIKNLLDLEYDKEILMIRFHNLPPWPVPNKEFVCRGHDYERLEAFQQRMLGEFPQAIAMQHPNQPDEAILQCDAQYLQIYAVTPVPDSVTVLQMDRVPDRIKSFYRVNNVRRFRYDRPFHKGPKDRDNEFKSLWIERTTLILTHPLPGISRWFEVEKRELVEVSPLENAISVVENKNQELRTLISQYQHKQLHGNINLLSMTLNGVIDAAVNGGIARYQEAFFDKEYITSHPEDTEKITQLKDLMQEQVHILGVGLAVHEKLVHPEMRPLHKKLIDQFQMMRSSLCHVSSQNNIILQPQGVQIHTQSCCSDVTHEPKLTLSSSSLSSTHSAPSQMINSAPSTIRGERSWSPPQPPNFQRALFHQVIGPCKPCSDPNLSVAEKVLTTPSSWSLDSGTREALPFLSSHVGSVMAPPVPPRNLPQGTKLLCVCVCVFQFVSVLWTDFPPTPRVKVQVHEVFMKRLVVPVTSEETSARLEAQRERKEAFRVNFG</sequence>
<dbReference type="InterPro" id="IPR027007">
    <property type="entry name" value="C2_DOCK-type_domain"/>
</dbReference>
<dbReference type="GO" id="GO:0031267">
    <property type="term" value="F:small GTPase binding"/>
    <property type="evidence" value="ECO:0007669"/>
    <property type="project" value="TreeGrafter"/>
</dbReference>
<reference evidence="9" key="3">
    <citation type="submission" date="2025-09" db="UniProtKB">
        <authorList>
            <consortium name="Ensembl"/>
        </authorList>
    </citation>
    <scope>IDENTIFICATION</scope>
</reference>
<dbReference type="InterPro" id="IPR037811">
    <property type="entry name" value="C2_Dock-B"/>
</dbReference>
<dbReference type="InterPro" id="IPR035892">
    <property type="entry name" value="C2_domain_sf"/>
</dbReference>
<dbReference type="InterPro" id="IPR056372">
    <property type="entry name" value="TPR_DOCK"/>
</dbReference>
<dbReference type="Gene3D" id="1.20.1270.350">
    <property type="entry name" value="Dedicator of cytokinesis N-terminal subdomain"/>
    <property type="match status" value="1"/>
</dbReference>
<dbReference type="InterPro" id="IPR046770">
    <property type="entry name" value="DOCKER_Lobe_B"/>
</dbReference>
<evidence type="ECO:0000256" key="1">
    <source>
        <dbReference type="ARBA" id="ARBA00004496"/>
    </source>
</evidence>
<dbReference type="Pfam" id="PF20421">
    <property type="entry name" value="DHR-2_Lobe_C"/>
    <property type="match status" value="1"/>
</dbReference>
<dbReference type="PANTHER" id="PTHR45653:SF4">
    <property type="entry name" value="DEDICATOR OF CYTOKINESIS PROTEIN 3"/>
    <property type="match status" value="1"/>
</dbReference>
<feature type="region of interest" description="Disordered" evidence="6">
    <location>
        <begin position="1569"/>
        <end position="1596"/>
    </location>
</feature>
<protein>
    <submittedName>
        <fullName evidence="9">Dedicator of cytokinesis 3</fullName>
    </submittedName>
</protein>
<proteinExistence type="inferred from homology"/>
<dbReference type="PROSITE" id="PS51651">
    <property type="entry name" value="DOCKER"/>
    <property type="match status" value="1"/>
</dbReference>
<dbReference type="Gene3D" id="2.60.40.150">
    <property type="entry name" value="C2 domain"/>
    <property type="match status" value="1"/>
</dbReference>